<feature type="compositionally biased region" description="Polar residues" evidence="1">
    <location>
        <begin position="283"/>
        <end position="292"/>
    </location>
</feature>
<gene>
    <name evidence="2" type="ORF">C480_16564</name>
</gene>
<dbReference type="PATRIC" id="fig|1227491.4.peg.3397"/>
<dbReference type="Proteomes" id="UP000011591">
    <property type="component" value="Unassembled WGS sequence"/>
</dbReference>
<accession>M0B052</accession>
<evidence type="ECO:0000313" key="3">
    <source>
        <dbReference type="Proteomes" id="UP000011591"/>
    </source>
</evidence>
<name>M0B052_9EURY</name>
<dbReference type="EMBL" id="AOIP01000034">
    <property type="protein sequence ID" value="ELZ03049.1"/>
    <property type="molecule type" value="Genomic_DNA"/>
</dbReference>
<keyword evidence="3" id="KW-1185">Reference proteome</keyword>
<comment type="caution">
    <text evidence="2">The sequence shown here is derived from an EMBL/GenBank/DDBJ whole genome shotgun (WGS) entry which is preliminary data.</text>
</comment>
<proteinExistence type="predicted"/>
<evidence type="ECO:0000313" key="2">
    <source>
        <dbReference type="EMBL" id="ELZ03049.1"/>
    </source>
</evidence>
<dbReference type="AlphaFoldDB" id="M0B052"/>
<reference evidence="2 3" key="1">
    <citation type="journal article" date="2014" name="PLoS Genet.">
        <title>Phylogenetically driven sequencing of extremely halophilic archaea reveals strategies for static and dynamic osmo-response.</title>
        <authorList>
            <person name="Becker E.A."/>
            <person name="Seitzer P.M."/>
            <person name="Tritt A."/>
            <person name="Larsen D."/>
            <person name="Krusor M."/>
            <person name="Yao A.I."/>
            <person name="Wu D."/>
            <person name="Madern D."/>
            <person name="Eisen J.A."/>
            <person name="Darling A.E."/>
            <person name="Facciotti M.T."/>
        </authorList>
    </citation>
    <scope>NUCLEOTIDE SEQUENCE [LARGE SCALE GENOMIC DNA]</scope>
    <source>
        <strain evidence="2 3">DSM 13077</strain>
    </source>
</reference>
<organism evidence="2 3">
    <name type="scientific">Natrialba aegyptia DSM 13077</name>
    <dbReference type="NCBI Taxonomy" id="1227491"/>
    <lineage>
        <taxon>Archaea</taxon>
        <taxon>Methanobacteriati</taxon>
        <taxon>Methanobacteriota</taxon>
        <taxon>Stenosarchaea group</taxon>
        <taxon>Halobacteria</taxon>
        <taxon>Halobacteriales</taxon>
        <taxon>Natrialbaceae</taxon>
        <taxon>Natrialba</taxon>
    </lineage>
</organism>
<sequence>MFGQKVPETSPTADSFSRRGAGAGVGHVYSAGRRKTSVIVVATADFEVYHGVVTELRDRGTEFTTVEPDAELPDRTSVVITDAESAAELDDVPTVVAEPDEPRRAVDQALTTLRGAAGRTIIGVDPGRDPGIAVLAGETVVAAFQVPLADAVAVIQREVSDAADPVVRIGDGARLRSSKLVNDLEDVQVELIDETGTTPYLGTGARGMGDVLAAVNIARHEGEVVDARDIEPTAGELQVIKDRSREQSRTNRAIDELLARRVAAGELTIEEALAEHRSESDEASTTNGTQEDVTTRAEAANPASETDTEDTDSTGGRNDDG</sequence>
<feature type="region of interest" description="Disordered" evidence="1">
    <location>
        <begin position="1"/>
        <end position="21"/>
    </location>
</feature>
<protein>
    <submittedName>
        <fullName evidence="2">Uncharacterized protein</fullName>
    </submittedName>
</protein>
<evidence type="ECO:0000256" key="1">
    <source>
        <dbReference type="SAM" id="MobiDB-lite"/>
    </source>
</evidence>
<feature type="region of interest" description="Disordered" evidence="1">
    <location>
        <begin position="272"/>
        <end position="321"/>
    </location>
</feature>